<dbReference type="EnsemblMetazoa" id="GBRI028007-RA">
    <property type="protein sequence ID" value="GBRI028007-PA"/>
    <property type="gene ID" value="GBRI028007"/>
</dbReference>
<proteinExistence type="predicted"/>
<name>A0A1A9WQA3_9MUSC</name>
<dbReference type="AlphaFoldDB" id="A0A1A9WQA3"/>
<evidence type="ECO:0000313" key="1">
    <source>
        <dbReference type="EnsemblMetazoa" id="GBRI028007-PA"/>
    </source>
</evidence>
<reference evidence="2" key="1">
    <citation type="submission" date="2014-03" db="EMBL/GenBank/DDBJ databases">
        <authorList>
            <person name="Aksoy S."/>
            <person name="Warren W."/>
            <person name="Wilson R.K."/>
        </authorList>
    </citation>
    <scope>NUCLEOTIDE SEQUENCE [LARGE SCALE GENOMIC DNA]</scope>
    <source>
        <strain evidence="2">IAEA</strain>
    </source>
</reference>
<sequence length="96" mass="11087">MEVSDGIDDDIGSDGNFVLELVVLLLCKIKHIIRATIKRELLLQNSNMKRPDSRRNAGRTYDIIFETIVLTRKSHDFSFLNFDDLLKDGPHVKTYH</sequence>
<reference evidence="1" key="2">
    <citation type="submission" date="2020-05" db="UniProtKB">
        <authorList>
            <consortium name="EnsemblMetazoa"/>
        </authorList>
    </citation>
    <scope>IDENTIFICATION</scope>
    <source>
        <strain evidence="1">IAEA</strain>
    </source>
</reference>
<dbReference type="VEuPathDB" id="VectorBase:GBRI028007"/>
<organism evidence="1 2">
    <name type="scientific">Glossina brevipalpis</name>
    <dbReference type="NCBI Taxonomy" id="37001"/>
    <lineage>
        <taxon>Eukaryota</taxon>
        <taxon>Metazoa</taxon>
        <taxon>Ecdysozoa</taxon>
        <taxon>Arthropoda</taxon>
        <taxon>Hexapoda</taxon>
        <taxon>Insecta</taxon>
        <taxon>Pterygota</taxon>
        <taxon>Neoptera</taxon>
        <taxon>Endopterygota</taxon>
        <taxon>Diptera</taxon>
        <taxon>Brachycera</taxon>
        <taxon>Muscomorpha</taxon>
        <taxon>Hippoboscoidea</taxon>
        <taxon>Glossinidae</taxon>
        <taxon>Glossina</taxon>
    </lineage>
</organism>
<dbReference type="Proteomes" id="UP000091820">
    <property type="component" value="Unassembled WGS sequence"/>
</dbReference>
<accession>A0A1A9WQA3</accession>
<keyword evidence="2" id="KW-1185">Reference proteome</keyword>
<evidence type="ECO:0000313" key="2">
    <source>
        <dbReference type="Proteomes" id="UP000091820"/>
    </source>
</evidence>
<protein>
    <submittedName>
        <fullName evidence="1">Uncharacterized protein</fullName>
    </submittedName>
</protein>